<protein>
    <submittedName>
        <fullName evidence="2">DUF4245 domain-containing protein</fullName>
    </submittedName>
</protein>
<accession>A0ABU2R2Y3</accession>
<name>A0ABU2R2Y3_9ACTN</name>
<gene>
    <name evidence="2" type="ORF">RM698_16630</name>
</gene>
<sequence length="188" mass="20236">MAGKRGKQTVRDMILSLGVIVAIAAGIWIFVPHDDSKDPVARVDYRVELATAQRAAAYPVAAPEGLPKTWKATSVRYRAQDGDSWHLGYLDPHEKYVAVEQSTKDPAEFIENVTQEARSSGAATRINGRDWQPYKGDRYDALVLREGRSTTVVTGSAGLAQLKAFAEALRTPGPAAASASADPSPRSA</sequence>
<dbReference type="Proteomes" id="UP001183610">
    <property type="component" value="Unassembled WGS sequence"/>
</dbReference>
<comment type="caution">
    <text evidence="2">The sequence shown here is derived from an EMBL/GenBank/DDBJ whole genome shotgun (WGS) entry which is preliminary data.</text>
</comment>
<reference evidence="3" key="1">
    <citation type="submission" date="2023-07" db="EMBL/GenBank/DDBJ databases">
        <title>30 novel species of actinomycetes from the DSMZ collection.</title>
        <authorList>
            <person name="Nouioui I."/>
        </authorList>
    </citation>
    <scope>NUCLEOTIDE SEQUENCE [LARGE SCALE GENOMIC DNA]</scope>
    <source>
        <strain evidence="3">DSM 41979</strain>
    </source>
</reference>
<evidence type="ECO:0000313" key="2">
    <source>
        <dbReference type="EMBL" id="MDT0410673.1"/>
    </source>
</evidence>
<organism evidence="2 3">
    <name type="scientific">Streptomyces evansiae</name>
    <dbReference type="NCBI Taxonomy" id="3075535"/>
    <lineage>
        <taxon>Bacteria</taxon>
        <taxon>Bacillati</taxon>
        <taxon>Actinomycetota</taxon>
        <taxon>Actinomycetes</taxon>
        <taxon>Kitasatosporales</taxon>
        <taxon>Streptomycetaceae</taxon>
        <taxon>Streptomyces</taxon>
    </lineage>
</organism>
<dbReference type="Pfam" id="PF14030">
    <property type="entry name" value="DUF4245"/>
    <property type="match status" value="1"/>
</dbReference>
<dbReference type="InterPro" id="IPR025339">
    <property type="entry name" value="DUF4245"/>
</dbReference>
<keyword evidence="1" id="KW-1133">Transmembrane helix</keyword>
<keyword evidence="3" id="KW-1185">Reference proteome</keyword>
<evidence type="ECO:0000313" key="3">
    <source>
        <dbReference type="Proteomes" id="UP001183610"/>
    </source>
</evidence>
<feature type="transmembrane region" description="Helical" evidence="1">
    <location>
        <begin position="12"/>
        <end position="31"/>
    </location>
</feature>
<evidence type="ECO:0000256" key="1">
    <source>
        <dbReference type="SAM" id="Phobius"/>
    </source>
</evidence>
<keyword evidence="1" id="KW-0812">Transmembrane</keyword>
<dbReference type="EMBL" id="JAVRET010000035">
    <property type="protein sequence ID" value="MDT0410673.1"/>
    <property type="molecule type" value="Genomic_DNA"/>
</dbReference>
<dbReference type="RefSeq" id="WP_029397229.1">
    <property type="nucleotide sequence ID" value="NZ_JAVRET010000035.1"/>
</dbReference>
<keyword evidence="1" id="KW-0472">Membrane</keyword>
<proteinExistence type="predicted"/>